<keyword evidence="2" id="KW-1185">Reference proteome</keyword>
<proteinExistence type="predicted"/>
<dbReference type="Proteomes" id="UP000825009">
    <property type="component" value="Chromosome"/>
</dbReference>
<dbReference type="Pfam" id="PF13561">
    <property type="entry name" value="adh_short_C2"/>
    <property type="match status" value="1"/>
</dbReference>
<dbReference type="CDD" id="cd05233">
    <property type="entry name" value="SDR_c"/>
    <property type="match status" value="1"/>
</dbReference>
<name>A0A8F6U150_9RHOB</name>
<dbReference type="AlphaFoldDB" id="A0A8F6U150"/>
<dbReference type="PANTHER" id="PTHR43975">
    <property type="entry name" value="ZGC:101858"/>
    <property type="match status" value="1"/>
</dbReference>
<sequence length="240" mass="25107">MADLTGKHLLVTGAARGIGAAIAEACVKAGAEVIGVDRDPVPGGIVADLGLPDAPEMIFSEAIGRWGQVDGLVNAAGLTTRASFTDADVQRFDAIIAVNLRAPFFLMAALIAHLRKREAPGAVVNIQSVNAHCGIEELAIYAASKGGLQTLTKNAGQAHMADRIRVNGINLGWVATETERAIHADKGAEWLERQGQAQPLGRFIRAEECAAQAVWMLSDASAPMSGVSIDLEQWVPGAAP</sequence>
<dbReference type="NCBIfam" id="NF004847">
    <property type="entry name" value="PRK06198.1"/>
    <property type="match status" value="1"/>
</dbReference>
<dbReference type="PROSITE" id="PS00061">
    <property type="entry name" value="ADH_SHORT"/>
    <property type="match status" value="1"/>
</dbReference>
<dbReference type="KEGG" id="gce:KYE46_13810"/>
<dbReference type="InterPro" id="IPR020904">
    <property type="entry name" value="Sc_DH/Rdtase_CS"/>
</dbReference>
<dbReference type="EMBL" id="CP079194">
    <property type="protein sequence ID" value="QXT41462.1"/>
    <property type="molecule type" value="Genomic_DNA"/>
</dbReference>
<evidence type="ECO:0000313" key="2">
    <source>
        <dbReference type="Proteomes" id="UP000825009"/>
    </source>
</evidence>
<dbReference type="InterPro" id="IPR002347">
    <property type="entry name" value="SDR_fam"/>
</dbReference>
<protein>
    <submittedName>
        <fullName evidence="1">SDR family oxidoreductase</fullName>
    </submittedName>
</protein>
<dbReference type="PANTHER" id="PTHR43975:SF2">
    <property type="entry name" value="EG:BACR7A4.14 PROTEIN-RELATED"/>
    <property type="match status" value="1"/>
</dbReference>
<gene>
    <name evidence="1" type="ORF">KYE46_13810</name>
</gene>
<reference evidence="1 2" key="1">
    <citation type="submission" date="2021-07" db="EMBL/GenBank/DDBJ databases">
        <title>A novel Jannaschia species isolated from marine dinoflagellate Ceratoperidinium margalefii.</title>
        <authorList>
            <person name="Jiang Y."/>
            <person name="Li Z."/>
        </authorList>
    </citation>
    <scope>NUCLEOTIDE SEQUENCE [LARGE SCALE GENOMIC DNA]</scope>
    <source>
        <strain evidence="1 2">J12C1-MA-4</strain>
    </source>
</reference>
<evidence type="ECO:0000313" key="1">
    <source>
        <dbReference type="EMBL" id="QXT41462.1"/>
    </source>
</evidence>
<organism evidence="1 2">
    <name type="scientific">Gymnodinialimonas ceratoperidinii</name>
    <dbReference type="NCBI Taxonomy" id="2856823"/>
    <lineage>
        <taxon>Bacteria</taxon>
        <taxon>Pseudomonadati</taxon>
        <taxon>Pseudomonadota</taxon>
        <taxon>Alphaproteobacteria</taxon>
        <taxon>Rhodobacterales</taxon>
        <taxon>Paracoccaceae</taxon>
        <taxon>Gymnodinialimonas</taxon>
    </lineage>
</organism>
<accession>A0A8F6U150</accession>